<dbReference type="SUPFAM" id="SSF56112">
    <property type="entry name" value="Protein kinase-like (PK-like)"/>
    <property type="match status" value="1"/>
</dbReference>
<comment type="subcellular location">
    <subcellularLocation>
        <location evidence="2">Membrane</location>
        <topology evidence="2">Single-pass type I membrane protein</topology>
    </subcellularLocation>
</comment>
<keyword evidence="8" id="KW-0342">GTP-binding</keyword>
<dbReference type="KEGG" id="osn:118768162"/>
<evidence type="ECO:0000256" key="11">
    <source>
        <dbReference type="ARBA" id="ARBA00023180"/>
    </source>
</evidence>
<feature type="region of interest" description="Disordered" evidence="16">
    <location>
        <begin position="129"/>
        <end position="356"/>
    </location>
</feature>
<dbReference type="InterPro" id="IPR011009">
    <property type="entry name" value="Kinase-like_dom_sf"/>
</dbReference>
<dbReference type="InterPro" id="IPR001245">
    <property type="entry name" value="Ser-Thr/Tyr_kinase_cat_dom"/>
</dbReference>
<dbReference type="RefSeq" id="XP_036369996.1">
    <property type="nucleotide sequence ID" value="XM_036514103.1"/>
</dbReference>
<evidence type="ECO:0000256" key="12">
    <source>
        <dbReference type="ARBA" id="ARBA00023239"/>
    </source>
</evidence>
<feature type="compositionally biased region" description="Basic residues" evidence="16">
    <location>
        <begin position="219"/>
        <end position="228"/>
    </location>
</feature>
<keyword evidence="13 15" id="KW-0141">cGMP biosynthesis</keyword>
<dbReference type="GO" id="GO:0004672">
    <property type="term" value="F:protein kinase activity"/>
    <property type="evidence" value="ECO:0007669"/>
    <property type="project" value="InterPro"/>
</dbReference>
<feature type="compositionally biased region" description="Low complexity" evidence="16">
    <location>
        <begin position="894"/>
        <end position="906"/>
    </location>
</feature>
<dbReference type="InterPro" id="IPR018297">
    <property type="entry name" value="A/G_cyclase_CS"/>
</dbReference>
<evidence type="ECO:0000256" key="3">
    <source>
        <dbReference type="ARBA" id="ARBA00012202"/>
    </source>
</evidence>
<feature type="compositionally biased region" description="Basic and acidic residues" evidence="16">
    <location>
        <begin position="256"/>
        <end position="273"/>
    </location>
</feature>
<evidence type="ECO:0000256" key="15">
    <source>
        <dbReference type="RuleBase" id="RU003431"/>
    </source>
</evidence>
<organism evidence="19 20">
    <name type="scientific">Octopus sinensis</name>
    <name type="common">East Asian common octopus</name>
    <dbReference type="NCBI Taxonomy" id="2607531"/>
    <lineage>
        <taxon>Eukaryota</taxon>
        <taxon>Metazoa</taxon>
        <taxon>Spiralia</taxon>
        <taxon>Lophotrochozoa</taxon>
        <taxon>Mollusca</taxon>
        <taxon>Cephalopoda</taxon>
        <taxon>Coleoidea</taxon>
        <taxon>Octopodiformes</taxon>
        <taxon>Octopoda</taxon>
        <taxon>Incirrata</taxon>
        <taxon>Octopodidae</taxon>
        <taxon>Octopus</taxon>
    </lineage>
</organism>
<feature type="region of interest" description="Disordered" evidence="16">
    <location>
        <begin position="1989"/>
        <end position="2054"/>
    </location>
</feature>
<dbReference type="SMART" id="SM00044">
    <property type="entry name" value="CYCc"/>
    <property type="match status" value="1"/>
</dbReference>
<dbReference type="Gene3D" id="3.40.50.2300">
    <property type="match status" value="2"/>
</dbReference>
<dbReference type="Gene3D" id="3.30.70.1230">
    <property type="entry name" value="Nucleotide cyclase"/>
    <property type="match status" value="1"/>
</dbReference>
<dbReference type="Pfam" id="PF07714">
    <property type="entry name" value="PK_Tyr_Ser-Thr"/>
    <property type="match status" value="1"/>
</dbReference>
<dbReference type="GO" id="GO:0005525">
    <property type="term" value="F:GTP binding"/>
    <property type="evidence" value="ECO:0007669"/>
    <property type="project" value="UniProtKB-KW"/>
</dbReference>
<dbReference type="GO" id="GO:0001653">
    <property type="term" value="F:peptide receptor activity"/>
    <property type="evidence" value="ECO:0007669"/>
    <property type="project" value="TreeGrafter"/>
</dbReference>
<dbReference type="RefSeq" id="XP_036369997.1">
    <property type="nucleotide sequence ID" value="XM_036514104.1"/>
</dbReference>
<feature type="region of interest" description="Disordered" evidence="16">
    <location>
        <begin position="685"/>
        <end position="728"/>
    </location>
</feature>
<feature type="region of interest" description="Disordered" evidence="16">
    <location>
        <begin position="2121"/>
        <end position="2143"/>
    </location>
</feature>
<dbReference type="Pfam" id="PF01094">
    <property type="entry name" value="ANF_receptor"/>
    <property type="match status" value="1"/>
</dbReference>
<dbReference type="GO" id="GO:0005524">
    <property type="term" value="F:ATP binding"/>
    <property type="evidence" value="ECO:0007669"/>
    <property type="project" value="InterPro"/>
</dbReference>
<dbReference type="SUPFAM" id="SSF53822">
    <property type="entry name" value="Periplasmic binding protein-like I"/>
    <property type="match status" value="1"/>
</dbReference>
<feature type="compositionally biased region" description="Polar residues" evidence="16">
    <location>
        <begin position="295"/>
        <end position="312"/>
    </location>
</feature>
<feature type="compositionally biased region" description="Pro residues" evidence="16">
    <location>
        <begin position="1995"/>
        <end position="2013"/>
    </location>
</feature>
<reference evidence="20 21" key="1">
    <citation type="submission" date="2025-08" db="UniProtKB">
        <authorList>
            <consortium name="RefSeq"/>
        </authorList>
    </citation>
    <scope>IDENTIFICATION</scope>
</reference>
<feature type="compositionally biased region" description="Polar residues" evidence="16">
    <location>
        <begin position="138"/>
        <end position="151"/>
    </location>
</feature>
<dbReference type="InterPro" id="IPR029787">
    <property type="entry name" value="Nucleotide_cyclase"/>
</dbReference>
<protein>
    <recommendedName>
        <fullName evidence="3 15">Guanylate cyclase</fullName>
        <ecNumber evidence="3 15">4.6.1.2</ecNumber>
    </recommendedName>
</protein>
<dbReference type="Gene3D" id="1.10.510.10">
    <property type="entry name" value="Transferase(Phosphotransferase) domain 1"/>
    <property type="match status" value="1"/>
</dbReference>
<feature type="compositionally biased region" description="Polar residues" evidence="16">
    <location>
        <begin position="644"/>
        <end position="666"/>
    </location>
</feature>
<dbReference type="GO" id="GO:0035556">
    <property type="term" value="P:intracellular signal transduction"/>
    <property type="evidence" value="ECO:0007669"/>
    <property type="project" value="InterPro"/>
</dbReference>
<evidence type="ECO:0000256" key="14">
    <source>
        <dbReference type="RuleBase" id="RU000405"/>
    </source>
</evidence>
<evidence type="ECO:0000259" key="17">
    <source>
        <dbReference type="PROSITE" id="PS50011"/>
    </source>
</evidence>
<dbReference type="Pfam" id="PF00211">
    <property type="entry name" value="Guanylate_cyc"/>
    <property type="match status" value="1"/>
</dbReference>
<keyword evidence="10" id="KW-0675">Receptor</keyword>
<evidence type="ECO:0000256" key="6">
    <source>
        <dbReference type="ARBA" id="ARBA00022741"/>
    </source>
</evidence>
<dbReference type="GO" id="GO:0004016">
    <property type="term" value="F:adenylate cyclase activity"/>
    <property type="evidence" value="ECO:0007669"/>
    <property type="project" value="TreeGrafter"/>
</dbReference>
<dbReference type="InterPro" id="IPR001054">
    <property type="entry name" value="A/G_cyclase"/>
</dbReference>
<keyword evidence="11" id="KW-0325">Glycoprotein</keyword>
<comment type="similarity">
    <text evidence="14">Belongs to the adenylyl cyclase class-4/guanylyl cyclase family.</text>
</comment>
<dbReference type="CDD" id="cd06370">
    <property type="entry name" value="PBP1_SAP_GC-like"/>
    <property type="match status" value="1"/>
</dbReference>
<gene>
    <name evidence="20 21 22" type="primary">LOC118768162</name>
</gene>
<dbReference type="PROSITE" id="PS00452">
    <property type="entry name" value="GUANYLATE_CYCLASE_1"/>
    <property type="match status" value="1"/>
</dbReference>
<feature type="region of interest" description="Disordered" evidence="16">
    <location>
        <begin position="592"/>
        <end position="669"/>
    </location>
</feature>
<proteinExistence type="inferred from homology"/>
<evidence type="ECO:0000256" key="16">
    <source>
        <dbReference type="SAM" id="MobiDB-lite"/>
    </source>
</evidence>
<feature type="compositionally biased region" description="Basic and acidic residues" evidence="16">
    <location>
        <begin position="189"/>
        <end position="199"/>
    </location>
</feature>
<keyword evidence="7" id="KW-1133">Transmembrane helix</keyword>
<dbReference type="EC" id="4.6.1.2" evidence="3 15"/>
<evidence type="ECO:0000313" key="21">
    <source>
        <dbReference type="RefSeq" id="XP_036369996.1"/>
    </source>
</evidence>
<keyword evidence="12 14" id="KW-0456">Lyase</keyword>
<dbReference type="FunFam" id="1.10.510.10:FF:000420">
    <property type="entry name" value="Guanylate cyclase"/>
    <property type="match status" value="1"/>
</dbReference>
<keyword evidence="6" id="KW-0547">Nucleotide-binding</keyword>
<dbReference type="RefSeq" id="XP_036369995.1">
    <property type="nucleotide sequence ID" value="XM_036514102.1"/>
</dbReference>
<sequence length="2156" mass="242965">MSSQQWCHSKEQRSTVHRSQSVSWLPILPASGTTSPKVRCRWPHSNDFKMSPIRLRSLCLILVISSLTNHITASAMTPSIPSHSATTAVSVSAAATAVVHSDSSPRTMAMITRTPQPDKGIIMTRLTPTAELPPPQQTPTNSLQGSGLSNSEMDDMTLSKPTKCLTNVSRQESKPGEVFTADDSFSSSRETEGDLDKMDSSAIQSDSSGALSKENTSSYKRRTAKNRSKVNASVFKADESDVTPQTHRPSYKRRTDRNPNKNDTGVLRDHTDNISHTNNSISDGQIDIPPDKNSTDASQSGHTNITPQANDSDYTRRTDRHFDKNDTDAFQRDYTDNIPNANGSISKRKTDRHLDGNDTDVFQRSHTGAIPHANGSAYERQIDRYFTKNDTRVFQRNQTDIAPQTNVSNYETDTDRHFHKNDTDIFQTDETDIVPHKNGSGYEKQTDRHINKNNTDIPQRENTSVILHRKSSDDEGQTDRHFNKNDSDIFQRDKTNIVPQSKNFGYKWKANQSLDIKDVKVFLADDSNVTPRTNSSGYKKGYDKRSGKINAVISDMNTSKSLSVANFTSYRRWITNKILGKENSAFFPKAISNNRNATNDSSDGGRFSKVDPFGSLPSTTVREGVHPTSPLVKLPSATERKRLCQNNSCKDSPSAIQRESVYQTSPLEDLPLTTDRSVHQLNLLKELPSTTERGGSHPTKSYEGLSSAVKKGDMHQSNSLEGLPTPAEGRREHQTNVLHGLPITERGIQPLMKNERSYSHGKLSREDDTFRDSTYAYDAQQFLSFRHTNRTSIGDPPDDIGERKRERGGIEGEQEEGEEDEEEESGDGEFGQKNFTYDDSYPSMIELESDIIQSDTGAWTTRDKLEAPNVIRLGYLTGSQTRTMRRENSKIYRRSSSSGSSTSSSKRSGDEYYRRPGQAISGALSLAVAEINSDPSILPEHRLEFIPQETYGEESESIRKTTLLLDANISAYIGPQETCLYEARIAAVFNVPMLSYYCSDYTVSDKQRYPTFIRTKPTEAQISQSVASLLLTFQWTKVTFVYSDEMEFQFTAEAIVKLLEANNIAVTQQEMYDGPYFHNHVENPFADIVSRTYVDTRIYVMLGQSYDSVGLMSNLYERGLLDSGEYFVVGVYLDYYDYSNPAKYLAGTFVFQNLDLIAVAFKYYIGVIHSSPMYPEYTRFTEQVNRYLQLPPFNHHNPYDAININKILRPEAAYLYDAVKLYADAAHLAWKEGQAVDNGQEIFNRIQKRTFKSASGLFFRINSDGDVEGNFSLVARRYTESKGWGLYPVGVFLLSENLTGHLTFHLYEGEKIMWPDGKAPPLDEPPCGYRGERCIPPKNYIREIIGGVVGGIAVVIIVFLVVIYRNWKYEQDLASLLWKIDYKEITFREPLGSTPTQNYTRPWLKSLSAGANLLSKRENSAYIPRVNGAFYSSQLSLGSHLEFNEARHLYTRVGTYRGQLVAIRHVNKKQVELTRAVRKELKIIRELRHPNINPFIGACVDGPYVLIISEYCSKGSLQDILENEELQLDRMFTDSLVHDIILGMSYLHDSEVKSHGKLKSSNCVVDSRWVLKVTDFGLHQFMADAKDDIGEFAYHRNLLWRAPELLRDKSSPPRGTQPGDVFSFAVILYEIYGRKGPYGDSEFTPKEIIERVRRPHNGVPFRPRLAALETIERCTTDVIKECWDEEPNKRPDFKVIRHKLKPMLKGMKSNIFDNMVAMMEKYASNLEAVIQDRTGQLIEEKKKTEELLLQMLPRSVAEQLKRGKKVEAEMFDSVTIYLSDICGFTAMSSESTPMQVVNLLNDLYTLFDGIIGNYDVYKVETIGDAYMVVSGLPKTNGILHAGEAASMSLHLLDAIRKFRIRHRPNDTLKLRIGLHSGSCVSGVVGQKMPRYCLFGDTVNTASRMESTGQPLKIHCSQQCKELLDQLGGYEVEERGIVHLKGKGNVVTYWVVGENKFRRQERIASAGRHWHDTPSYFPLPADSINANSANETKMIHPPPPPPPPAPPPPSPKPQSNPSVQEQPHLPPSKPDQDQFHYRAPHPNTPKHTSAPKYARVPSPRLAIVKSESSSLPTSPLLHRSSITPSTLTDEDASVESYYYLRSNYTSRQDLHHDLLHVPHVNDGSYDTDDNMAPENSPLLKASFRDIDGDDKLQVTPV</sequence>
<evidence type="ECO:0000256" key="4">
    <source>
        <dbReference type="ARBA" id="ARBA00022692"/>
    </source>
</evidence>
<dbReference type="InterPro" id="IPR000719">
    <property type="entry name" value="Prot_kinase_dom"/>
</dbReference>
<evidence type="ECO:0000313" key="19">
    <source>
        <dbReference type="Proteomes" id="UP000515154"/>
    </source>
</evidence>
<feature type="compositionally biased region" description="Basic and acidic residues" evidence="16">
    <location>
        <begin position="313"/>
        <end position="335"/>
    </location>
</feature>
<keyword evidence="4" id="KW-0812">Transmembrane</keyword>
<dbReference type="FunFam" id="3.30.70.1230:FF:000004">
    <property type="entry name" value="Guanylate cyclase"/>
    <property type="match status" value="1"/>
</dbReference>
<dbReference type="Proteomes" id="UP000515154">
    <property type="component" value="Linkage group LG27"/>
</dbReference>
<feature type="region of interest" description="Disordered" evidence="16">
    <location>
        <begin position="432"/>
        <end position="456"/>
    </location>
</feature>
<dbReference type="CDD" id="cd14042">
    <property type="entry name" value="PK_GC-A_B"/>
    <property type="match status" value="1"/>
</dbReference>
<dbReference type="GO" id="GO:0005886">
    <property type="term" value="C:plasma membrane"/>
    <property type="evidence" value="ECO:0007669"/>
    <property type="project" value="TreeGrafter"/>
</dbReference>
<evidence type="ECO:0000256" key="8">
    <source>
        <dbReference type="ARBA" id="ARBA00023134"/>
    </source>
</evidence>
<evidence type="ECO:0000259" key="18">
    <source>
        <dbReference type="PROSITE" id="PS50125"/>
    </source>
</evidence>
<evidence type="ECO:0000256" key="2">
    <source>
        <dbReference type="ARBA" id="ARBA00004479"/>
    </source>
</evidence>
<dbReference type="InterPro" id="IPR050401">
    <property type="entry name" value="Cyclic_nucleotide_synthase"/>
</dbReference>
<feature type="domain" description="Guanylate cyclase" evidence="18">
    <location>
        <begin position="1775"/>
        <end position="1905"/>
    </location>
</feature>
<evidence type="ECO:0000256" key="13">
    <source>
        <dbReference type="ARBA" id="ARBA00023293"/>
    </source>
</evidence>
<evidence type="ECO:0000256" key="7">
    <source>
        <dbReference type="ARBA" id="ARBA00022989"/>
    </source>
</evidence>
<feature type="domain" description="Protein kinase" evidence="17">
    <location>
        <begin position="1429"/>
        <end position="1704"/>
    </location>
</feature>
<dbReference type="CDD" id="cd07302">
    <property type="entry name" value="CHD"/>
    <property type="match status" value="1"/>
</dbReference>
<keyword evidence="19" id="KW-1185">Reference proteome</keyword>
<feature type="compositionally biased region" description="Polar residues" evidence="16">
    <location>
        <begin position="274"/>
        <end position="283"/>
    </location>
</feature>
<evidence type="ECO:0000313" key="20">
    <source>
        <dbReference type="RefSeq" id="XP_036369995.1"/>
    </source>
</evidence>
<feature type="compositionally biased region" description="Polar residues" evidence="16">
    <location>
        <begin position="201"/>
        <end position="218"/>
    </location>
</feature>
<evidence type="ECO:0000256" key="5">
    <source>
        <dbReference type="ARBA" id="ARBA00022729"/>
    </source>
</evidence>
<keyword evidence="9" id="KW-0472">Membrane</keyword>
<evidence type="ECO:0000256" key="1">
    <source>
        <dbReference type="ARBA" id="ARBA00001436"/>
    </source>
</evidence>
<dbReference type="SUPFAM" id="SSF55073">
    <property type="entry name" value="Nucleotide cyclase"/>
    <property type="match status" value="1"/>
</dbReference>
<feature type="compositionally biased region" description="Basic and acidic residues" evidence="16">
    <location>
        <begin position="800"/>
        <end position="810"/>
    </location>
</feature>
<dbReference type="PANTHER" id="PTHR11920">
    <property type="entry name" value="GUANYLYL CYCLASE"/>
    <property type="match status" value="1"/>
</dbReference>
<feature type="compositionally biased region" description="Polar residues" evidence="16">
    <location>
        <begin position="592"/>
        <end position="602"/>
    </location>
</feature>
<dbReference type="InterPro" id="IPR001828">
    <property type="entry name" value="ANF_lig-bd_rcpt"/>
</dbReference>
<dbReference type="InterPro" id="IPR028082">
    <property type="entry name" value="Peripla_BP_I"/>
</dbReference>
<dbReference type="PROSITE" id="PS50125">
    <property type="entry name" value="GUANYLATE_CYCLASE_2"/>
    <property type="match status" value="1"/>
</dbReference>
<accession>A0A7E6FQZ0</accession>
<feature type="region of interest" description="Disordered" evidence="16">
    <location>
        <begin position="884"/>
        <end position="914"/>
    </location>
</feature>
<feature type="compositionally biased region" description="Acidic residues" evidence="16">
    <location>
        <begin position="812"/>
        <end position="827"/>
    </location>
</feature>
<keyword evidence="5" id="KW-0732">Signal</keyword>
<feature type="region of interest" description="Disordered" evidence="16">
    <location>
        <begin position="787"/>
        <end position="838"/>
    </location>
</feature>
<evidence type="ECO:0000313" key="22">
    <source>
        <dbReference type="RefSeq" id="XP_036369997.1"/>
    </source>
</evidence>
<evidence type="ECO:0000256" key="10">
    <source>
        <dbReference type="ARBA" id="ARBA00023170"/>
    </source>
</evidence>
<comment type="catalytic activity">
    <reaction evidence="1 15">
        <text>GTP = 3',5'-cyclic GMP + diphosphate</text>
        <dbReference type="Rhea" id="RHEA:13665"/>
        <dbReference type="ChEBI" id="CHEBI:33019"/>
        <dbReference type="ChEBI" id="CHEBI:37565"/>
        <dbReference type="ChEBI" id="CHEBI:57746"/>
        <dbReference type="EC" id="4.6.1.2"/>
    </reaction>
</comment>
<dbReference type="GO" id="GO:0007168">
    <property type="term" value="P:receptor guanylyl cyclase signaling pathway"/>
    <property type="evidence" value="ECO:0007669"/>
    <property type="project" value="TreeGrafter"/>
</dbReference>
<evidence type="ECO:0000256" key="9">
    <source>
        <dbReference type="ARBA" id="ARBA00023136"/>
    </source>
</evidence>
<dbReference type="PROSITE" id="PS50011">
    <property type="entry name" value="PROTEIN_KINASE_DOM"/>
    <property type="match status" value="1"/>
</dbReference>
<dbReference type="PANTHER" id="PTHR11920:SF335">
    <property type="entry name" value="GUANYLATE CYCLASE"/>
    <property type="match status" value="1"/>
</dbReference>
<name>A0A7E6FQZ0_9MOLL</name>
<dbReference type="GO" id="GO:0004383">
    <property type="term" value="F:guanylate cyclase activity"/>
    <property type="evidence" value="ECO:0007669"/>
    <property type="project" value="UniProtKB-EC"/>
</dbReference>